<proteinExistence type="inferred from homology"/>
<dbReference type="InterPro" id="IPR005490">
    <property type="entry name" value="LD_TPept_cat_dom"/>
</dbReference>
<dbReference type="Gene3D" id="1.10.101.10">
    <property type="entry name" value="PGBD-like superfamily/PGBD"/>
    <property type="match status" value="1"/>
</dbReference>
<keyword evidence="12" id="KW-1185">Reference proteome</keyword>
<dbReference type="STRING" id="670307.HYPDE_32968"/>
<evidence type="ECO:0000259" key="10">
    <source>
        <dbReference type="Pfam" id="PF03734"/>
    </source>
</evidence>
<dbReference type="GO" id="GO:0016740">
    <property type="term" value="F:transferase activity"/>
    <property type="evidence" value="ECO:0007669"/>
    <property type="project" value="UniProtKB-KW"/>
</dbReference>
<dbReference type="CDD" id="cd16913">
    <property type="entry name" value="YkuD_like"/>
    <property type="match status" value="1"/>
</dbReference>
<evidence type="ECO:0000259" key="9">
    <source>
        <dbReference type="Pfam" id="PF01471"/>
    </source>
</evidence>
<evidence type="ECO:0000313" key="11">
    <source>
        <dbReference type="EMBL" id="AGK58266.1"/>
    </source>
</evidence>
<feature type="domain" description="Peptidoglycan binding-like" evidence="9">
    <location>
        <begin position="176"/>
        <end position="226"/>
    </location>
</feature>
<dbReference type="PANTHER" id="PTHR41533">
    <property type="entry name" value="L,D-TRANSPEPTIDASE HI_1667-RELATED"/>
    <property type="match status" value="1"/>
</dbReference>
<dbReference type="Proteomes" id="UP000005952">
    <property type="component" value="Chromosome"/>
</dbReference>
<feature type="domain" description="L,D-TPase catalytic" evidence="10">
    <location>
        <begin position="260"/>
        <end position="426"/>
    </location>
</feature>
<comment type="pathway">
    <text evidence="1">Cell wall biogenesis; peptidoglycan biosynthesis.</text>
</comment>
<organism evidence="11 12">
    <name type="scientific">Hyphomicrobium denitrificans 1NES1</name>
    <dbReference type="NCBI Taxonomy" id="670307"/>
    <lineage>
        <taxon>Bacteria</taxon>
        <taxon>Pseudomonadati</taxon>
        <taxon>Pseudomonadota</taxon>
        <taxon>Alphaproteobacteria</taxon>
        <taxon>Hyphomicrobiales</taxon>
        <taxon>Hyphomicrobiaceae</taxon>
        <taxon>Hyphomicrobium</taxon>
    </lineage>
</organism>
<dbReference type="InterPro" id="IPR038063">
    <property type="entry name" value="Transpep_catalytic_dom"/>
</dbReference>
<dbReference type="InterPro" id="IPR002477">
    <property type="entry name" value="Peptidoglycan-bd-like"/>
</dbReference>
<gene>
    <name evidence="11" type="ORF">HYPDE_32968</name>
</gene>
<dbReference type="InterPro" id="IPR036365">
    <property type="entry name" value="PGBD-like_sf"/>
</dbReference>
<feature type="coiled-coil region" evidence="7">
    <location>
        <begin position="234"/>
        <end position="261"/>
    </location>
</feature>
<dbReference type="KEGG" id="hdt:HYPDE_32968"/>
<evidence type="ECO:0000256" key="1">
    <source>
        <dbReference type="ARBA" id="ARBA00004752"/>
    </source>
</evidence>
<feature type="compositionally biased region" description="Basic and acidic residues" evidence="8">
    <location>
        <begin position="117"/>
        <end position="129"/>
    </location>
</feature>
<evidence type="ECO:0000256" key="3">
    <source>
        <dbReference type="ARBA" id="ARBA00022679"/>
    </source>
</evidence>
<keyword evidence="6" id="KW-0961">Cell wall biogenesis/degradation</keyword>
<dbReference type="SUPFAM" id="SSF47090">
    <property type="entry name" value="PGBD-like"/>
    <property type="match status" value="1"/>
</dbReference>
<feature type="region of interest" description="Disordered" evidence="8">
    <location>
        <begin position="108"/>
        <end position="131"/>
    </location>
</feature>
<dbReference type="InterPro" id="IPR036366">
    <property type="entry name" value="PGBDSf"/>
</dbReference>
<keyword evidence="4" id="KW-0133">Cell shape</keyword>
<keyword evidence="5" id="KW-0573">Peptidoglycan synthesis</keyword>
<accession>N0BCK8</accession>
<dbReference type="GO" id="GO:0004180">
    <property type="term" value="F:carboxypeptidase activity"/>
    <property type="evidence" value="ECO:0007669"/>
    <property type="project" value="UniProtKB-ARBA"/>
</dbReference>
<comment type="similarity">
    <text evidence="2">Belongs to the YkuD family.</text>
</comment>
<dbReference type="GO" id="GO:0009252">
    <property type="term" value="P:peptidoglycan biosynthetic process"/>
    <property type="evidence" value="ECO:0007669"/>
    <property type="project" value="UniProtKB-UniPathway"/>
</dbReference>
<evidence type="ECO:0000313" key="12">
    <source>
        <dbReference type="Proteomes" id="UP000005952"/>
    </source>
</evidence>
<dbReference type="Gene3D" id="2.40.440.10">
    <property type="entry name" value="L,D-transpeptidase catalytic domain-like"/>
    <property type="match status" value="1"/>
</dbReference>
<dbReference type="SUPFAM" id="SSF141523">
    <property type="entry name" value="L,D-transpeptidase catalytic domain-like"/>
    <property type="match status" value="1"/>
</dbReference>
<dbReference type="GO" id="GO:0071555">
    <property type="term" value="P:cell wall organization"/>
    <property type="evidence" value="ECO:0007669"/>
    <property type="project" value="UniProtKB-KW"/>
</dbReference>
<dbReference type="Pfam" id="PF01471">
    <property type="entry name" value="PG_binding_1"/>
    <property type="match status" value="1"/>
</dbReference>
<evidence type="ECO:0000256" key="2">
    <source>
        <dbReference type="ARBA" id="ARBA00005992"/>
    </source>
</evidence>
<evidence type="ECO:0000256" key="5">
    <source>
        <dbReference type="ARBA" id="ARBA00022984"/>
    </source>
</evidence>
<dbReference type="HOGENOM" id="CLU_020360_5_2_5"/>
<sequence>MQGLVKRHALAIWLVPLSSKWPKWHAAYRGRRAGQGIAARTSFIGTAAKSKEGGARGMKVLLSTARYWDVFLRSAVTIAIVAFFQICPQFVTSSHAQMTLWDQIQGSLSGGGQDSAPVRKKEPLDDLRPDATPWRSDAMLNAISAAIDRYQKIVDSGGWPLVPPGRMMRVGDDDPRVPILRKRLRITGDMPANGSYYDAETFDSELEEGVKRFQRRHGIRVTGRIEQSVYPVLNTTADERLAQLKLNLQRLQSLMHGIEDRYVLVNIPAFQLEAVDKYEVQLRHRVIVGRPQRQTPEVRAMIKALNFFPYWRVPDSVATLDLVPRLKQEPGYLAEEGIRVYNGFNGPELDPKTIDWNAPQVASYKFKQDPGEKNALGLLRIDMSNEFGVYMHDTPMKNLFDQQSRPFSAGCVRVQNVFDLGDWIAHNEPGWEQPGHVRETLAGGQPMELKLTHPIPVYFAYITAWAEPSNGRIEFRPDIYGRDGAALRTAYQRDNDDAPPATAAAALAP</sequence>
<keyword evidence="7" id="KW-0175">Coiled coil</keyword>
<evidence type="ECO:0000256" key="6">
    <source>
        <dbReference type="ARBA" id="ARBA00023316"/>
    </source>
</evidence>
<dbReference type="UniPathway" id="UPA00219"/>
<evidence type="ECO:0000256" key="7">
    <source>
        <dbReference type="SAM" id="Coils"/>
    </source>
</evidence>
<dbReference type="eggNOG" id="COG2989">
    <property type="taxonomic scope" value="Bacteria"/>
</dbReference>
<dbReference type="InterPro" id="IPR052905">
    <property type="entry name" value="LD-transpeptidase_YkuD-like"/>
</dbReference>
<dbReference type="EMBL" id="CP005587">
    <property type="protein sequence ID" value="AGK58266.1"/>
    <property type="molecule type" value="Genomic_DNA"/>
</dbReference>
<dbReference type="PANTHER" id="PTHR41533:SF2">
    <property type="entry name" value="BLR7131 PROTEIN"/>
    <property type="match status" value="1"/>
</dbReference>
<keyword evidence="3" id="KW-0808">Transferase</keyword>
<name>N0BCK8_9HYPH</name>
<protein>
    <submittedName>
        <fullName evidence="11">ErfK/YbiS/YcfS/YnhG family protein</fullName>
    </submittedName>
</protein>
<reference evidence="11 12" key="1">
    <citation type="journal article" date="2013" name="Genome Announc.">
        <title>Genome sequences for three denitrifying bacterial strains isolated from a uranium- and nitrate-contaminated subsurface environment.</title>
        <authorList>
            <person name="Venkatramanan R."/>
            <person name="Prakash O."/>
            <person name="Woyke T."/>
            <person name="Chain P."/>
            <person name="Goodwin L.A."/>
            <person name="Watson D."/>
            <person name="Brooks S."/>
            <person name="Kostka J.E."/>
            <person name="Green S.J."/>
        </authorList>
    </citation>
    <scope>NUCLEOTIDE SEQUENCE [LARGE SCALE GENOMIC DNA]</scope>
    <source>
        <strain evidence="11 12">1NES1</strain>
    </source>
</reference>
<dbReference type="GO" id="GO:0008360">
    <property type="term" value="P:regulation of cell shape"/>
    <property type="evidence" value="ECO:0007669"/>
    <property type="project" value="UniProtKB-KW"/>
</dbReference>
<evidence type="ECO:0000256" key="4">
    <source>
        <dbReference type="ARBA" id="ARBA00022960"/>
    </source>
</evidence>
<evidence type="ECO:0000256" key="8">
    <source>
        <dbReference type="SAM" id="MobiDB-lite"/>
    </source>
</evidence>
<dbReference type="Pfam" id="PF03734">
    <property type="entry name" value="YkuD"/>
    <property type="match status" value="1"/>
</dbReference>
<dbReference type="AlphaFoldDB" id="N0BCK8"/>